<dbReference type="PANTHER" id="PTHR42813">
    <property type="entry name" value="ZINC-TYPE ALCOHOL DEHYDROGENASE-LIKE"/>
    <property type="match status" value="1"/>
</dbReference>
<gene>
    <name evidence="9" type="ORF">R3P38DRAFT_3470218</name>
</gene>
<organism evidence="9 10">
    <name type="scientific">Favolaschia claudopus</name>
    <dbReference type="NCBI Taxonomy" id="2862362"/>
    <lineage>
        <taxon>Eukaryota</taxon>
        <taxon>Fungi</taxon>
        <taxon>Dikarya</taxon>
        <taxon>Basidiomycota</taxon>
        <taxon>Agaricomycotina</taxon>
        <taxon>Agaricomycetes</taxon>
        <taxon>Agaricomycetidae</taxon>
        <taxon>Agaricales</taxon>
        <taxon>Marasmiineae</taxon>
        <taxon>Mycenaceae</taxon>
        <taxon>Favolaschia</taxon>
    </lineage>
</organism>
<protein>
    <submittedName>
        <fullName evidence="9">GroES-like protein</fullName>
    </submittedName>
</protein>
<dbReference type="PANTHER" id="PTHR42813:SF4">
    <property type="entry name" value="NADP-DEPENDENT ISOPROPANOL DEHYDROGENASE"/>
    <property type="match status" value="1"/>
</dbReference>
<keyword evidence="3 6" id="KW-0479">Metal-binding</keyword>
<dbReference type="AlphaFoldDB" id="A0AAV9ZEV1"/>
<dbReference type="EMBL" id="JAWWNJ010000161">
    <property type="protein sequence ID" value="KAK6978190.1"/>
    <property type="molecule type" value="Genomic_DNA"/>
</dbReference>
<dbReference type="PROSITE" id="PS00059">
    <property type="entry name" value="ADH_ZINC"/>
    <property type="match status" value="1"/>
</dbReference>
<comment type="similarity">
    <text evidence="2 6">Belongs to the zinc-containing alcohol dehydrogenase family.</text>
</comment>
<dbReference type="GO" id="GO:0016491">
    <property type="term" value="F:oxidoreductase activity"/>
    <property type="evidence" value="ECO:0007669"/>
    <property type="project" value="UniProtKB-KW"/>
</dbReference>
<feature type="domain" description="Alcohol dehydrogenase-like C-terminal" evidence="7">
    <location>
        <begin position="177"/>
        <end position="302"/>
    </location>
</feature>
<dbReference type="Gene3D" id="3.40.50.720">
    <property type="entry name" value="NAD(P)-binding Rossmann-like Domain"/>
    <property type="match status" value="1"/>
</dbReference>
<dbReference type="InterPro" id="IPR036291">
    <property type="entry name" value="NAD(P)-bd_dom_sf"/>
</dbReference>
<dbReference type="InterPro" id="IPR013149">
    <property type="entry name" value="ADH-like_C"/>
</dbReference>
<evidence type="ECO:0000256" key="5">
    <source>
        <dbReference type="ARBA" id="ARBA00023002"/>
    </source>
</evidence>
<evidence type="ECO:0000313" key="10">
    <source>
        <dbReference type="Proteomes" id="UP001362999"/>
    </source>
</evidence>
<dbReference type="Gene3D" id="3.90.180.10">
    <property type="entry name" value="Medium-chain alcohol dehydrogenases, catalytic domain"/>
    <property type="match status" value="1"/>
</dbReference>
<keyword evidence="5" id="KW-0560">Oxidoreductase</keyword>
<evidence type="ECO:0000259" key="7">
    <source>
        <dbReference type="Pfam" id="PF00107"/>
    </source>
</evidence>
<evidence type="ECO:0000256" key="3">
    <source>
        <dbReference type="ARBA" id="ARBA00022723"/>
    </source>
</evidence>
<dbReference type="Pfam" id="PF00107">
    <property type="entry name" value="ADH_zinc_N"/>
    <property type="match status" value="1"/>
</dbReference>
<keyword evidence="4 6" id="KW-0862">Zinc</keyword>
<reference evidence="9 10" key="1">
    <citation type="journal article" date="2024" name="J Genomics">
        <title>Draft genome sequencing and assembly of Favolaschia claudopus CIRM-BRFM 2984 isolated from oak limbs.</title>
        <authorList>
            <person name="Navarro D."/>
            <person name="Drula E."/>
            <person name="Chaduli D."/>
            <person name="Cazenave R."/>
            <person name="Ahrendt S."/>
            <person name="Wang J."/>
            <person name="Lipzen A."/>
            <person name="Daum C."/>
            <person name="Barry K."/>
            <person name="Grigoriev I.V."/>
            <person name="Favel A."/>
            <person name="Rosso M.N."/>
            <person name="Martin F."/>
        </authorList>
    </citation>
    <scope>NUCLEOTIDE SEQUENCE [LARGE SCALE GENOMIC DNA]</scope>
    <source>
        <strain evidence="9 10">CIRM-BRFM 2984</strain>
    </source>
</reference>
<evidence type="ECO:0000256" key="2">
    <source>
        <dbReference type="ARBA" id="ARBA00008072"/>
    </source>
</evidence>
<feature type="domain" description="Alcohol dehydrogenase-like N-terminal" evidence="8">
    <location>
        <begin position="26"/>
        <end position="128"/>
    </location>
</feature>
<evidence type="ECO:0000259" key="8">
    <source>
        <dbReference type="Pfam" id="PF08240"/>
    </source>
</evidence>
<evidence type="ECO:0000256" key="1">
    <source>
        <dbReference type="ARBA" id="ARBA00001947"/>
    </source>
</evidence>
<sequence>MNALVYGGDGTPVLEKRPVPQILAATDAIVKMVKGTICGTDLHILKGDLSTCTPGRILGHEGTGIVHAIGANVTTFKAGDRVIISCITSCLSCEFCRRGLLSHCVHGGWILGHRIDGTQAEYVRIPHADGSLHHLISGASEASQTMCSDVLPTSYECGVLSGRVGPGSSVAIVGGGPIGLGILLTAQLFSPSMLIMITRDQNRLKTAATLGATHCITFGSTAVEEVMALTGGRGVDTVIEAAGVPGTFELCQELVAVGGTIANVGVHGCKVDLHLDKLWHKNITIATSLVDTSSTPLLLKLMDAGKIQNDMLITHTFSFKDMAEAYSTFESAAKHKAIKVIIDFVAENGVH</sequence>
<dbReference type="InterPro" id="IPR013154">
    <property type="entry name" value="ADH-like_N"/>
</dbReference>
<dbReference type="Proteomes" id="UP001362999">
    <property type="component" value="Unassembled WGS sequence"/>
</dbReference>
<evidence type="ECO:0000256" key="6">
    <source>
        <dbReference type="RuleBase" id="RU361277"/>
    </source>
</evidence>
<comment type="caution">
    <text evidence="9">The sequence shown here is derived from an EMBL/GenBank/DDBJ whole genome shotgun (WGS) entry which is preliminary data.</text>
</comment>
<comment type="cofactor">
    <cofactor evidence="1 6">
        <name>Zn(2+)</name>
        <dbReference type="ChEBI" id="CHEBI:29105"/>
    </cofactor>
</comment>
<dbReference type="InterPro" id="IPR011032">
    <property type="entry name" value="GroES-like_sf"/>
</dbReference>
<dbReference type="SUPFAM" id="SSF51735">
    <property type="entry name" value="NAD(P)-binding Rossmann-fold domains"/>
    <property type="match status" value="1"/>
</dbReference>
<evidence type="ECO:0000313" key="9">
    <source>
        <dbReference type="EMBL" id="KAK6978190.1"/>
    </source>
</evidence>
<proteinExistence type="inferred from homology"/>
<evidence type="ECO:0000256" key="4">
    <source>
        <dbReference type="ARBA" id="ARBA00022833"/>
    </source>
</evidence>
<dbReference type="Pfam" id="PF08240">
    <property type="entry name" value="ADH_N"/>
    <property type="match status" value="1"/>
</dbReference>
<dbReference type="GO" id="GO:0008270">
    <property type="term" value="F:zinc ion binding"/>
    <property type="evidence" value="ECO:0007669"/>
    <property type="project" value="InterPro"/>
</dbReference>
<dbReference type="SUPFAM" id="SSF50129">
    <property type="entry name" value="GroES-like"/>
    <property type="match status" value="1"/>
</dbReference>
<keyword evidence="10" id="KW-1185">Reference proteome</keyword>
<accession>A0AAV9ZEV1</accession>
<name>A0AAV9ZEV1_9AGAR</name>
<dbReference type="InterPro" id="IPR002328">
    <property type="entry name" value="ADH_Zn_CS"/>
</dbReference>